<feature type="compositionally biased region" description="Low complexity" evidence="1">
    <location>
        <begin position="167"/>
        <end position="185"/>
    </location>
</feature>
<evidence type="ECO:0000313" key="2">
    <source>
        <dbReference type="EMBL" id="GMG56252.1"/>
    </source>
</evidence>
<reference evidence="2" key="1">
    <citation type="submission" date="2023-04" db="EMBL/GenBank/DDBJ databases">
        <title>Ambrosiozyma monospora NBRC 1965.</title>
        <authorList>
            <person name="Ichikawa N."/>
            <person name="Sato H."/>
            <person name="Tonouchi N."/>
        </authorList>
    </citation>
    <scope>NUCLEOTIDE SEQUENCE</scope>
    <source>
        <strain evidence="2">NBRC 1965</strain>
    </source>
</reference>
<comment type="caution">
    <text evidence="2">The sequence shown here is derived from an EMBL/GenBank/DDBJ whole genome shotgun (WGS) entry which is preliminary data.</text>
</comment>
<keyword evidence="3" id="KW-1185">Reference proteome</keyword>
<feature type="region of interest" description="Disordered" evidence="1">
    <location>
        <begin position="255"/>
        <end position="279"/>
    </location>
</feature>
<feature type="compositionally biased region" description="Low complexity" evidence="1">
    <location>
        <begin position="260"/>
        <end position="275"/>
    </location>
</feature>
<name>A0A9W7DJS2_AMBMO</name>
<feature type="compositionally biased region" description="Polar residues" evidence="1">
    <location>
        <begin position="155"/>
        <end position="166"/>
    </location>
</feature>
<sequence length="441" mass="50340">MINKCESFSPVKKLTDSPFFLTSTTKARPKSKSKSISPSQRAQLKKKDSKQENEEEKKEEEKKGKEEKKDDMNDSSPSSKDPVRSSSGESNLSQPDYSIKPSNPFQRLTQKRSRSQNPIPGKERLLHQQKPQNHHLLKLRVQTPPPLPPPGKRVNCSTSQGATIPAQSQSEPQSKQQKQQQQQQHEPQELQLERLSTYHPPETPSRERGLKLKLNPTLSTTRDLIEEWTKDFTADTDTTAPKELIKLLTVLQRYAQQRHPQPQQQQQQPQPQQQQKKQKKTICLPEAMALLNKHHPKNFQENLKPFIKRLNVIRVLELLKREFCNGDLHRAVQLLDSYIAANEFSLDWWSIGLTLAEEQYETIEFDHWFKYYYGSGLDESGENDGDGDGDGGKDADAQGDAQGDGEVHELLGFKMATHYSDLALSCRMALCEAIVNESLKK</sequence>
<dbReference type="EMBL" id="BSXU01007129">
    <property type="protein sequence ID" value="GMG56252.1"/>
    <property type="molecule type" value="Genomic_DNA"/>
</dbReference>
<feature type="compositionally biased region" description="Polar residues" evidence="1">
    <location>
        <begin position="88"/>
        <end position="108"/>
    </location>
</feature>
<feature type="region of interest" description="Disordered" evidence="1">
    <location>
        <begin position="1"/>
        <end position="214"/>
    </location>
</feature>
<proteinExistence type="predicted"/>
<feature type="compositionally biased region" description="Basic and acidic residues" evidence="1">
    <location>
        <begin position="45"/>
        <end position="72"/>
    </location>
</feature>
<feature type="compositionally biased region" description="Low complexity" evidence="1">
    <location>
        <begin position="74"/>
        <end position="87"/>
    </location>
</feature>
<dbReference type="AlphaFoldDB" id="A0A9W7DJS2"/>
<evidence type="ECO:0000256" key="1">
    <source>
        <dbReference type="SAM" id="MobiDB-lite"/>
    </source>
</evidence>
<dbReference type="Proteomes" id="UP001165063">
    <property type="component" value="Unassembled WGS sequence"/>
</dbReference>
<gene>
    <name evidence="2" type="ORF">Amon01_000831900</name>
</gene>
<organism evidence="2 3">
    <name type="scientific">Ambrosiozyma monospora</name>
    <name type="common">Yeast</name>
    <name type="synonym">Endomycopsis monosporus</name>
    <dbReference type="NCBI Taxonomy" id="43982"/>
    <lineage>
        <taxon>Eukaryota</taxon>
        <taxon>Fungi</taxon>
        <taxon>Dikarya</taxon>
        <taxon>Ascomycota</taxon>
        <taxon>Saccharomycotina</taxon>
        <taxon>Pichiomycetes</taxon>
        <taxon>Pichiales</taxon>
        <taxon>Pichiaceae</taxon>
        <taxon>Ambrosiozyma</taxon>
    </lineage>
</organism>
<accession>A0A9W7DJS2</accession>
<protein>
    <submittedName>
        <fullName evidence="2">Unnamed protein product</fullName>
    </submittedName>
</protein>
<feature type="region of interest" description="Disordered" evidence="1">
    <location>
        <begin position="382"/>
        <end position="402"/>
    </location>
</feature>
<evidence type="ECO:0000313" key="3">
    <source>
        <dbReference type="Proteomes" id="UP001165063"/>
    </source>
</evidence>